<keyword evidence="3" id="KW-1185">Reference proteome</keyword>
<dbReference type="VEuPathDB" id="TriTrypDB:LpyrH10_27_0910"/>
<comment type="caution">
    <text evidence="2">The sequence shown here is derived from an EMBL/GenBank/DDBJ whole genome shotgun (WGS) entry which is preliminary data.</text>
</comment>
<name>A0A0N0VD90_LEPPY</name>
<organism evidence="2 3">
    <name type="scientific">Leptomonas pyrrhocoris</name>
    <name type="common">Firebug parasite</name>
    <dbReference type="NCBI Taxonomy" id="157538"/>
    <lineage>
        <taxon>Eukaryota</taxon>
        <taxon>Discoba</taxon>
        <taxon>Euglenozoa</taxon>
        <taxon>Kinetoplastea</taxon>
        <taxon>Metakinetoplastina</taxon>
        <taxon>Trypanosomatida</taxon>
        <taxon>Trypanosomatidae</taxon>
        <taxon>Leishmaniinae</taxon>
        <taxon>Leptomonas</taxon>
    </lineage>
</organism>
<dbReference type="EMBL" id="LGTL01000027">
    <property type="protein sequence ID" value="KPA74971.1"/>
    <property type="molecule type" value="Genomic_DNA"/>
</dbReference>
<feature type="region of interest" description="Disordered" evidence="1">
    <location>
        <begin position="35"/>
        <end position="97"/>
    </location>
</feature>
<dbReference type="EMBL" id="LGTL01000027">
    <property type="protein sequence ID" value="KPA74970.1"/>
    <property type="molecule type" value="Genomic_DNA"/>
</dbReference>
<protein>
    <submittedName>
        <fullName evidence="2">Uncharacterized protein</fullName>
    </submittedName>
</protein>
<accession>A0A0N0VD90</accession>
<dbReference type="RefSeq" id="XP_015653410.1">
    <property type="nucleotide sequence ID" value="XM_015808125.1"/>
</dbReference>
<dbReference type="Proteomes" id="UP000037923">
    <property type="component" value="Unassembled WGS sequence"/>
</dbReference>
<sequence>MPNVIVTCVFNPPTISIQGTSIRQDTIEALQRALPKQTTTSLPSQRPGESAKFLLTNGGGSRGAEGSAPHGATGGRIEDVADTEGRDNVRDGAAKTTDEVADNDKGYKSWRIDLGQHYCDQKGRSMIFLVIMEALEEEGFALRGTHTVVTEKEKDVTRLIFARA</sequence>
<dbReference type="GeneID" id="26909219"/>
<evidence type="ECO:0000313" key="3">
    <source>
        <dbReference type="Proteomes" id="UP000037923"/>
    </source>
</evidence>
<feature type="compositionally biased region" description="Basic and acidic residues" evidence="1">
    <location>
        <begin position="76"/>
        <end position="97"/>
    </location>
</feature>
<dbReference type="EMBL" id="LGTL01000027">
    <property type="protein sequence ID" value="KPA74972.1"/>
    <property type="molecule type" value="Genomic_DNA"/>
</dbReference>
<evidence type="ECO:0000313" key="2">
    <source>
        <dbReference type="EMBL" id="KPA74971.1"/>
    </source>
</evidence>
<dbReference type="OMA" id="SIGQHYC"/>
<gene>
    <name evidence="2" type="ORF">ABB37_08936</name>
</gene>
<dbReference type="RefSeq" id="XP_015653411.1">
    <property type="nucleotide sequence ID" value="XM_015808126.1"/>
</dbReference>
<dbReference type="OrthoDB" id="275184at2759"/>
<dbReference type="PANTHER" id="PTHR39665">
    <property type="entry name" value="PARAFLAGELLAR ROD COMPONENT-RELATED"/>
    <property type="match status" value="1"/>
</dbReference>
<evidence type="ECO:0000256" key="1">
    <source>
        <dbReference type="SAM" id="MobiDB-lite"/>
    </source>
</evidence>
<dbReference type="RefSeq" id="XP_015653409.1">
    <property type="nucleotide sequence ID" value="XM_015808124.1"/>
</dbReference>
<dbReference type="AlphaFoldDB" id="A0A0N0VD90"/>
<proteinExistence type="predicted"/>
<dbReference type="PANTHER" id="PTHR39665:SF1">
    <property type="entry name" value="PARAFLAGELLAR ROD COMPONENT"/>
    <property type="match status" value="1"/>
</dbReference>
<reference evidence="2 3" key="1">
    <citation type="submission" date="2015-07" db="EMBL/GenBank/DDBJ databases">
        <title>High-quality genome of monoxenous trypanosomatid Leptomonas pyrrhocoris.</title>
        <authorList>
            <person name="Flegontov P."/>
            <person name="Butenko A."/>
            <person name="Firsov S."/>
            <person name="Vlcek C."/>
            <person name="Logacheva M.D."/>
            <person name="Field M."/>
            <person name="Filatov D."/>
            <person name="Flegontova O."/>
            <person name="Gerasimov E."/>
            <person name="Jackson A.P."/>
            <person name="Kelly S."/>
            <person name="Opperdoes F."/>
            <person name="O'Reilly A."/>
            <person name="Votypka J."/>
            <person name="Yurchenko V."/>
            <person name="Lukes J."/>
        </authorList>
    </citation>
    <scope>NUCLEOTIDE SEQUENCE [LARGE SCALE GENOMIC DNA]</scope>
    <source>
        <strain evidence="2">H10</strain>
    </source>
</reference>